<feature type="domain" description="Histidine kinase" evidence="15">
    <location>
        <begin position="272"/>
        <end position="492"/>
    </location>
</feature>
<reference evidence="17 18" key="1">
    <citation type="submission" date="2018-08" db="EMBL/GenBank/DDBJ databases">
        <title>A genome reference for cultivated species of the human gut microbiota.</title>
        <authorList>
            <person name="Zou Y."/>
            <person name="Xue W."/>
            <person name="Luo G."/>
        </authorList>
    </citation>
    <scope>NUCLEOTIDE SEQUENCE [LARGE SCALE GENOMIC DNA]</scope>
    <source>
        <strain evidence="17 18">TM09-19AC</strain>
    </source>
</reference>
<dbReference type="InterPro" id="IPR036890">
    <property type="entry name" value="HATPase_C_sf"/>
</dbReference>
<dbReference type="InterPro" id="IPR005467">
    <property type="entry name" value="His_kinase_dom"/>
</dbReference>
<dbReference type="EMBL" id="QSOI01000003">
    <property type="protein sequence ID" value="RGI85748.1"/>
    <property type="molecule type" value="Genomic_DNA"/>
</dbReference>
<dbReference type="Gene3D" id="1.10.287.130">
    <property type="match status" value="1"/>
</dbReference>
<dbReference type="RefSeq" id="WP_117494452.1">
    <property type="nucleotide sequence ID" value="NZ_QSOI01000003.1"/>
</dbReference>
<comment type="caution">
    <text evidence="17">The sequence shown here is derived from an EMBL/GenBank/DDBJ whole genome shotgun (WGS) entry which is preliminary data.</text>
</comment>
<keyword evidence="4" id="KW-1003">Cell membrane</keyword>
<dbReference type="Pfam" id="PF02518">
    <property type="entry name" value="HATPase_c"/>
    <property type="match status" value="1"/>
</dbReference>
<keyword evidence="5" id="KW-0597">Phosphoprotein</keyword>
<dbReference type="GO" id="GO:0005886">
    <property type="term" value="C:plasma membrane"/>
    <property type="evidence" value="ECO:0007669"/>
    <property type="project" value="UniProtKB-SubCell"/>
</dbReference>
<evidence type="ECO:0000259" key="15">
    <source>
        <dbReference type="PROSITE" id="PS50109"/>
    </source>
</evidence>
<evidence type="ECO:0000256" key="14">
    <source>
        <dbReference type="SAM" id="Phobius"/>
    </source>
</evidence>
<sequence length="498" mass="56012">MKFKTRLVVAFFTIILIPLALSSALVCMVGKYQLSSIEKNYGIKNTTVESLASSVTVLTRLTEQPYRELEALIQEDPEEMEDAAQLESLNGELQDKKSYLLVRKNDTISYIGTEASKAEKVISQLPEYGAAETTSENGMYLGGKAQVLLKQIDFRYSDGSEGSAFIVTNVGSLIPEVKNLFVEILVCIFLVLVFTACVLIIWIYRSVMGPVGKMREATKSIKEGNLDFELPVETDDELGQLCGDLEDMRKRLKNTAEEKLKFDKENKELISNISHDLKTPVTTIKGYAEGIMDGVADTPDKVAKYVRTIYNKASEMDVLINELTLYSKIDTNRIPYNFTILSVNDYFNDCSEDLSLDLEAKNVEFGYFNYVEPEVKVIADPEQIKRVVHNIVNNSVKYMDKDKPKINLRVKDVGDFVQVEIEDNGKGIASKDLPNVFERFYRTDASRNSSKGGSGIGLSIVKKIIEEHGGKIWATSREHTGTTMYFVLRKYQEVPVNE</sequence>
<dbReference type="InterPro" id="IPR004358">
    <property type="entry name" value="Sig_transdc_His_kin-like_C"/>
</dbReference>
<dbReference type="Gene3D" id="6.10.340.10">
    <property type="match status" value="1"/>
</dbReference>
<dbReference type="SUPFAM" id="SSF47384">
    <property type="entry name" value="Homodimeric domain of signal transducing histidine kinase"/>
    <property type="match status" value="1"/>
</dbReference>
<dbReference type="EC" id="2.7.13.3" evidence="3"/>
<dbReference type="InterPro" id="IPR003661">
    <property type="entry name" value="HisK_dim/P_dom"/>
</dbReference>
<dbReference type="InterPro" id="IPR036097">
    <property type="entry name" value="HisK_dim/P_sf"/>
</dbReference>
<feature type="transmembrane region" description="Helical" evidence="14">
    <location>
        <begin position="180"/>
        <end position="204"/>
    </location>
</feature>
<dbReference type="Gene3D" id="3.30.565.10">
    <property type="entry name" value="Histidine kinase-like ATPase, C-terminal domain"/>
    <property type="match status" value="1"/>
</dbReference>
<evidence type="ECO:0000256" key="6">
    <source>
        <dbReference type="ARBA" id="ARBA00022679"/>
    </source>
</evidence>
<dbReference type="PROSITE" id="PS50885">
    <property type="entry name" value="HAMP"/>
    <property type="match status" value="1"/>
</dbReference>
<dbReference type="CDD" id="cd00082">
    <property type="entry name" value="HisKA"/>
    <property type="match status" value="1"/>
</dbReference>
<evidence type="ECO:0000256" key="1">
    <source>
        <dbReference type="ARBA" id="ARBA00000085"/>
    </source>
</evidence>
<dbReference type="GO" id="GO:0000155">
    <property type="term" value="F:phosphorelay sensor kinase activity"/>
    <property type="evidence" value="ECO:0007669"/>
    <property type="project" value="InterPro"/>
</dbReference>
<evidence type="ECO:0000256" key="4">
    <source>
        <dbReference type="ARBA" id="ARBA00022475"/>
    </source>
</evidence>
<dbReference type="InterPro" id="IPR003660">
    <property type="entry name" value="HAMP_dom"/>
</dbReference>
<evidence type="ECO:0000256" key="10">
    <source>
        <dbReference type="ARBA" id="ARBA00022840"/>
    </source>
</evidence>
<keyword evidence="9 17" id="KW-0418">Kinase</keyword>
<protein>
    <recommendedName>
        <fullName evidence="3">histidine kinase</fullName>
        <ecNumber evidence="3">2.7.13.3</ecNumber>
    </recommendedName>
</protein>
<dbReference type="PROSITE" id="PS50109">
    <property type="entry name" value="HIS_KIN"/>
    <property type="match status" value="1"/>
</dbReference>
<keyword evidence="10" id="KW-0067">ATP-binding</keyword>
<organism evidence="17 18">
    <name type="scientific">Dorea formicigenerans</name>
    <dbReference type="NCBI Taxonomy" id="39486"/>
    <lineage>
        <taxon>Bacteria</taxon>
        <taxon>Bacillati</taxon>
        <taxon>Bacillota</taxon>
        <taxon>Clostridia</taxon>
        <taxon>Lachnospirales</taxon>
        <taxon>Lachnospiraceae</taxon>
        <taxon>Dorea</taxon>
    </lineage>
</organism>
<dbReference type="CDD" id="cd00075">
    <property type="entry name" value="HATPase"/>
    <property type="match status" value="1"/>
</dbReference>
<dbReference type="SMART" id="SM00387">
    <property type="entry name" value="HATPase_c"/>
    <property type="match status" value="1"/>
</dbReference>
<proteinExistence type="predicted"/>
<evidence type="ECO:0000256" key="3">
    <source>
        <dbReference type="ARBA" id="ARBA00012438"/>
    </source>
</evidence>
<keyword evidence="13 14" id="KW-0472">Membrane</keyword>
<evidence type="ECO:0000259" key="16">
    <source>
        <dbReference type="PROSITE" id="PS50885"/>
    </source>
</evidence>
<accession>A0A3E4F900</accession>
<evidence type="ECO:0000256" key="7">
    <source>
        <dbReference type="ARBA" id="ARBA00022692"/>
    </source>
</evidence>
<evidence type="ECO:0000256" key="8">
    <source>
        <dbReference type="ARBA" id="ARBA00022741"/>
    </source>
</evidence>
<dbReference type="FunFam" id="3.30.565.10:FF:000006">
    <property type="entry name" value="Sensor histidine kinase WalK"/>
    <property type="match status" value="1"/>
</dbReference>
<dbReference type="PANTHER" id="PTHR45528:SF1">
    <property type="entry name" value="SENSOR HISTIDINE KINASE CPXA"/>
    <property type="match status" value="1"/>
</dbReference>
<feature type="domain" description="HAMP" evidence="16">
    <location>
        <begin position="205"/>
        <end position="257"/>
    </location>
</feature>
<evidence type="ECO:0000256" key="2">
    <source>
        <dbReference type="ARBA" id="ARBA00004651"/>
    </source>
</evidence>
<keyword evidence="12" id="KW-0902">Two-component regulatory system</keyword>
<keyword evidence="8" id="KW-0547">Nucleotide-binding</keyword>
<dbReference type="GO" id="GO:0005524">
    <property type="term" value="F:ATP binding"/>
    <property type="evidence" value="ECO:0007669"/>
    <property type="project" value="UniProtKB-KW"/>
</dbReference>
<evidence type="ECO:0000256" key="5">
    <source>
        <dbReference type="ARBA" id="ARBA00022553"/>
    </source>
</evidence>
<name>A0A3E4F900_9FIRM</name>
<evidence type="ECO:0000313" key="18">
    <source>
        <dbReference type="Proteomes" id="UP000260664"/>
    </source>
</evidence>
<evidence type="ECO:0000256" key="12">
    <source>
        <dbReference type="ARBA" id="ARBA00023012"/>
    </source>
</evidence>
<keyword evidence="6" id="KW-0808">Transferase</keyword>
<dbReference type="Pfam" id="PF00672">
    <property type="entry name" value="HAMP"/>
    <property type="match status" value="1"/>
</dbReference>
<evidence type="ECO:0000256" key="9">
    <source>
        <dbReference type="ARBA" id="ARBA00022777"/>
    </source>
</evidence>
<evidence type="ECO:0000313" key="17">
    <source>
        <dbReference type="EMBL" id="RGI85748.1"/>
    </source>
</evidence>
<dbReference type="SUPFAM" id="SSF55874">
    <property type="entry name" value="ATPase domain of HSP90 chaperone/DNA topoisomerase II/histidine kinase"/>
    <property type="match status" value="1"/>
</dbReference>
<gene>
    <name evidence="17" type="ORF">DXD84_03350</name>
</gene>
<dbReference type="Pfam" id="PF00512">
    <property type="entry name" value="HisKA"/>
    <property type="match status" value="1"/>
</dbReference>
<dbReference type="SUPFAM" id="SSF158472">
    <property type="entry name" value="HAMP domain-like"/>
    <property type="match status" value="1"/>
</dbReference>
<dbReference type="SMART" id="SM00388">
    <property type="entry name" value="HisKA"/>
    <property type="match status" value="1"/>
</dbReference>
<comment type="subcellular location">
    <subcellularLocation>
        <location evidence="2">Cell membrane</location>
        <topology evidence="2">Multi-pass membrane protein</topology>
    </subcellularLocation>
</comment>
<dbReference type="PANTHER" id="PTHR45528">
    <property type="entry name" value="SENSOR HISTIDINE KINASE CPXA"/>
    <property type="match status" value="1"/>
</dbReference>
<comment type="catalytic activity">
    <reaction evidence="1">
        <text>ATP + protein L-histidine = ADP + protein N-phospho-L-histidine.</text>
        <dbReference type="EC" id="2.7.13.3"/>
    </reaction>
</comment>
<evidence type="ECO:0000256" key="13">
    <source>
        <dbReference type="ARBA" id="ARBA00023136"/>
    </source>
</evidence>
<dbReference type="CDD" id="cd06225">
    <property type="entry name" value="HAMP"/>
    <property type="match status" value="1"/>
</dbReference>
<dbReference type="Proteomes" id="UP000260664">
    <property type="component" value="Unassembled WGS sequence"/>
</dbReference>
<evidence type="ECO:0000256" key="11">
    <source>
        <dbReference type="ARBA" id="ARBA00022989"/>
    </source>
</evidence>
<keyword evidence="7 14" id="KW-0812">Transmembrane</keyword>
<dbReference type="AlphaFoldDB" id="A0A3E4F900"/>
<keyword evidence="11 14" id="KW-1133">Transmembrane helix</keyword>
<dbReference type="SMART" id="SM00304">
    <property type="entry name" value="HAMP"/>
    <property type="match status" value="1"/>
</dbReference>
<dbReference type="InterPro" id="IPR050398">
    <property type="entry name" value="HssS/ArlS-like"/>
</dbReference>
<dbReference type="PRINTS" id="PR00344">
    <property type="entry name" value="BCTRLSENSOR"/>
</dbReference>
<dbReference type="InterPro" id="IPR003594">
    <property type="entry name" value="HATPase_dom"/>
</dbReference>